<evidence type="ECO:0000313" key="6">
    <source>
        <dbReference type="Proteomes" id="UP000343317"/>
    </source>
</evidence>
<dbReference type="Proteomes" id="UP000343317">
    <property type="component" value="Unassembled WGS sequence"/>
</dbReference>
<evidence type="ECO:0000259" key="3">
    <source>
        <dbReference type="Pfam" id="PF26294"/>
    </source>
</evidence>
<dbReference type="Pfam" id="PF26304">
    <property type="entry name" value="FliMN_C_rel"/>
    <property type="match status" value="1"/>
</dbReference>
<feature type="domain" description="Flagellar motor switch protein FliN-like C-terminal" evidence="2">
    <location>
        <begin position="252"/>
        <end position="318"/>
    </location>
</feature>
<dbReference type="GO" id="GO:0050918">
    <property type="term" value="P:positive chemotaxis"/>
    <property type="evidence" value="ECO:0007669"/>
    <property type="project" value="TreeGrafter"/>
</dbReference>
<dbReference type="InterPro" id="IPR058805">
    <property type="entry name" value="SpaO_FliMN_C_rel"/>
</dbReference>
<dbReference type="PANTHER" id="PTHR30034:SF5">
    <property type="entry name" value="SECRETION SYSTEM APPARATUS PROTEIN SSAQ"/>
    <property type="match status" value="1"/>
</dbReference>
<evidence type="ECO:0000259" key="2">
    <source>
        <dbReference type="Pfam" id="PF01052"/>
    </source>
</evidence>
<dbReference type="InterPro" id="IPR058804">
    <property type="entry name" value="SpaO_N"/>
</dbReference>
<dbReference type="NCBIfam" id="TIGR02551">
    <property type="entry name" value="SpaO_YscQ"/>
    <property type="match status" value="1"/>
</dbReference>
<dbReference type="InterPro" id="IPR013385">
    <property type="entry name" value="T3SS_SpaO/YscQ/SpaO"/>
</dbReference>
<dbReference type="InterPro" id="IPR001543">
    <property type="entry name" value="FliN-like_C"/>
</dbReference>
<organism evidence="5 6">
    <name type="scientific">Pandoraea horticolens</name>
    <dbReference type="NCBI Taxonomy" id="2508298"/>
    <lineage>
        <taxon>Bacteria</taxon>
        <taxon>Pseudomonadati</taxon>
        <taxon>Pseudomonadota</taxon>
        <taxon>Betaproteobacteria</taxon>
        <taxon>Burkholderiales</taxon>
        <taxon>Burkholderiaceae</taxon>
        <taxon>Pandoraea</taxon>
    </lineage>
</organism>
<dbReference type="SUPFAM" id="SSF101801">
    <property type="entry name" value="Surface presentation of antigens (SPOA)"/>
    <property type="match status" value="1"/>
</dbReference>
<evidence type="ECO:0000256" key="1">
    <source>
        <dbReference type="ARBA" id="ARBA00009226"/>
    </source>
</evidence>
<dbReference type="GO" id="GO:0071978">
    <property type="term" value="P:bacterial-type flagellum-dependent swarming motility"/>
    <property type="evidence" value="ECO:0007669"/>
    <property type="project" value="TreeGrafter"/>
</dbReference>
<proteinExistence type="inferred from homology"/>
<evidence type="ECO:0000313" key="5">
    <source>
        <dbReference type="EMBL" id="VVE36914.1"/>
    </source>
</evidence>
<name>A0A5E4XKU2_9BURK</name>
<dbReference type="GO" id="GO:0030254">
    <property type="term" value="P:protein secretion by the type III secretion system"/>
    <property type="evidence" value="ECO:0007669"/>
    <property type="project" value="InterPro"/>
</dbReference>
<feature type="domain" description="SpaO N-terminal" evidence="3">
    <location>
        <begin position="8"/>
        <end position="103"/>
    </location>
</feature>
<feature type="domain" description="SpaO FliM/N C-terminal related" evidence="4">
    <location>
        <begin position="155"/>
        <end position="217"/>
    </location>
</feature>
<dbReference type="PANTHER" id="PTHR30034">
    <property type="entry name" value="FLAGELLAR MOTOR SWITCH PROTEIN FLIM"/>
    <property type="match status" value="1"/>
</dbReference>
<comment type="similarity">
    <text evidence="1">Belongs to the FliN/MopA/SpaO family.</text>
</comment>
<dbReference type="Pfam" id="PF26294">
    <property type="entry name" value="SpaO_N"/>
    <property type="match status" value="1"/>
</dbReference>
<gene>
    <name evidence="5" type="primary">spaO</name>
    <name evidence="5" type="ORF">PHO31112_03934</name>
</gene>
<evidence type="ECO:0000259" key="4">
    <source>
        <dbReference type="Pfam" id="PF26304"/>
    </source>
</evidence>
<dbReference type="Gene3D" id="2.30.330.10">
    <property type="entry name" value="SpoA-like"/>
    <property type="match status" value="1"/>
</dbReference>
<dbReference type="InterPro" id="IPR036429">
    <property type="entry name" value="SpoA-like_sf"/>
</dbReference>
<sequence length="330" mass="36331">MRKVPLKLRTLGTAEWRLYRCARSWQAAGHPMQLRSRAPLPGYAAFDATYEDRDYSGWVRFAPLLKMRYPELNDLAWHALDERYVVELLNEPGMLAPLPAPPQGWAHVRATGIVERAQPEEQLISFESVDGMSTLFRTFPEVLPQGLERVGSLANELPAVMDFVLGSSVVSLSVLDSVELGDALLIGSRRLCAMVGATTLCSFDIEDDYIMLNEQIDNVAPYDEDDCEYGEEASALSGTQNGLHADPPCFSVDSLPVRLEFVLQRETMSVAEVAKLHAGAVLPVREGAEGRVSIRANGQVIAFGELIQVGDCLAVEVRSLRIAQLGRGRC</sequence>
<protein>
    <submittedName>
        <fullName evidence="5">Surface presentation of antigens protein SpaO</fullName>
    </submittedName>
</protein>
<dbReference type="AlphaFoldDB" id="A0A5E4XKU2"/>
<reference evidence="5 6" key="1">
    <citation type="submission" date="2019-08" db="EMBL/GenBank/DDBJ databases">
        <authorList>
            <person name="Peeters C."/>
        </authorList>
    </citation>
    <scope>NUCLEOTIDE SEQUENCE [LARGE SCALE GENOMIC DNA]</scope>
    <source>
        <strain evidence="5 6">LMG 31112</strain>
    </source>
</reference>
<dbReference type="EMBL" id="CABPSM010000013">
    <property type="protein sequence ID" value="VVE36914.1"/>
    <property type="molecule type" value="Genomic_DNA"/>
</dbReference>
<dbReference type="Pfam" id="PF01052">
    <property type="entry name" value="FliMN_C"/>
    <property type="match status" value="1"/>
</dbReference>
<dbReference type="RefSeq" id="WP_150622161.1">
    <property type="nucleotide sequence ID" value="NZ_CABPSM010000013.1"/>
</dbReference>
<accession>A0A5E4XKU2</accession>
<keyword evidence="6" id="KW-1185">Reference proteome</keyword>